<keyword evidence="13" id="KW-1185">Reference proteome</keyword>
<feature type="compositionally biased region" description="Acidic residues" evidence="10">
    <location>
        <begin position="404"/>
        <end position="421"/>
    </location>
</feature>
<dbReference type="InterPro" id="IPR042065">
    <property type="entry name" value="E3_ELL-like"/>
</dbReference>
<dbReference type="Proteomes" id="UP000030706">
    <property type="component" value="Unassembled WGS sequence"/>
</dbReference>
<evidence type="ECO:0000313" key="13">
    <source>
        <dbReference type="Proteomes" id="UP000030706"/>
    </source>
</evidence>
<evidence type="ECO:0000256" key="6">
    <source>
        <dbReference type="ARBA" id="ARBA00022833"/>
    </source>
</evidence>
<dbReference type="Gene3D" id="2.10.110.30">
    <property type="match status" value="1"/>
</dbReference>
<dbReference type="InterPro" id="IPR044046">
    <property type="entry name" value="E3_ligase_UBR-like_C"/>
</dbReference>
<dbReference type="CDD" id="cd19673">
    <property type="entry name" value="UBR-box_UBR3"/>
    <property type="match status" value="1"/>
</dbReference>
<keyword evidence="2 9" id="KW-0808">Transferase</keyword>
<gene>
    <name evidence="12" type="ORF">M438DRAFT_309923</name>
</gene>
<dbReference type="InterPro" id="IPR039164">
    <property type="entry name" value="UBR1-like"/>
</dbReference>
<evidence type="ECO:0000256" key="1">
    <source>
        <dbReference type="ARBA" id="ARBA00000900"/>
    </source>
</evidence>
<keyword evidence="4 9" id="KW-0863">Zinc-finger</keyword>
<dbReference type="GO" id="GO:0016567">
    <property type="term" value="P:protein ubiquitination"/>
    <property type="evidence" value="ECO:0007669"/>
    <property type="project" value="UniProtKB-UniRule"/>
</dbReference>
<dbReference type="Pfam" id="PF22960">
    <property type="entry name" value="WHD_UBR1"/>
    <property type="match status" value="1"/>
</dbReference>
<dbReference type="GO" id="GO:0005737">
    <property type="term" value="C:cytoplasm"/>
    <property type="evidence" value="ECO:0007669"/>
    <property type="project" value="TreeGrafter"/>
</dbReference>
<evidence type="ECO:0000256" key="10">
    <source>
        <dbReference type="SAM" id="MobiDB-lite"/>
    </source>
</evidence>
<evidence type="ECO:0000259" key="11">
    <source>
        <dbReference type="PROSITE" id="PS51157"/>
    </source>
</evidence>
<dbReference type="Pfam" id="PF18995">
    <property type="entry name" value="PRT6_C"/>
    <property type="match status" value="1"/>
</dbReference>
<evidence type="ECO:0000256" key="7">
    <source>
        <dbReference type="ARBA" id="ARBA00046341"/>
    </source>
</evidence>
<dbReference type="GO" id="GO:0061630">
    <property type="term" value="F:ubiquitin protein ligase activity"/>
    <property type="evidence" value="ECO:0007669"/>
    <property type="project" value="UniProtKB-UniRule"/>
</dbReference>
<dbReference type="InterPro" id="IPR055194">
    <property type="entry name" value="UBR1-like_WH"/>
</dbReference>
<dbReference type="Pfam" id="PF02207">
    <property type="entry name" value="zf-UBR"/>
    <property type="match status" value="1"/>
</dbReference>
<feature type="region of interest" description="Disordered" evidence="10">
    <location>
        <begin position="1600"/>
        <end position="1632"/>
    </location>
</feature>
<dbReference type="HOGENOM" id="CLU_000684_1_0_1"/>
<dbReference type="GO" id="GO:0071596">
    <property type="term" value="P:ubiquitin-dependent protein catabolic process via the N-end rule pathway"/>
    <property type="evidence" value="ECO:0007669"/>
    <property type="project" value="UniProtKB-UniRule"/>
</dbReference>
<comment type="function">
    <text evidence="9">Ubiquitin ligase protein which is a component of the N-end rule pathway. Recognizes and binds to proteins bearing specific N-terminal residues that are destabilizing according to the N-end rule, leading to their ubiquitination and subsequent degradation.</text>
</comment>
<feature type="zinc finger region" description="UBR-type" evidence="8">
    <location>
        <begin position="84"/>
        <end position="156"/>
    </location>
</feature>
<evidence type="ECO:0000256" key="5">
    <source>
        <dbReference type="ARBA" id="ARBA00022786"/>
    </source>
</evidence>
<keyword evidence="5 9" id="KW-0833">Ubl conjugation pathway</keyword>
<comment type="pathway">
    <text evidence="9">Protein modification; protein ubiquitination.</text>
</comment>
<feature type="region of interest" description="Disordered" evidence="10">
    <location>
        <begin position="402"/>
        <end position="421"/>
    </location>
</feature>
<dbReference type="SMART" id="SM00396">
    <property type="entry name" value="ZnF_UBR1"/>
    <property type="match status" value="1"/>
</dbReference>
<evidence type="ECO:0000256" key="3">
    <source>
        <dbReference type="ARBA" id="ARBA00022723"/>
    </source>
</evidence>
<dbReference type="InterPro" id="IPR036390">
    <property type="entry name" value="WH_DNA-bd_sf"/>
</dbReference>
<dbReference type="Pfam" id="PF02617">
    <property type="entry name" value="ClpS"/>
    <property type="match status" value="1"/>
</dbReference>
<feature type="compositionally biased region" description="Basic and acidic residues" evidence="10">
    <location>
        <begin position="1316"/>
        <end position="1325"/>
    </location>
</feature>
<evidence type="ECO:0000313" key="12">
    <source>
        <dbReference type="EMBL" id="KEQ89999.1"/>
    </source>
</evidence>
<protein>
    <recommendedName>
        <fullName evidence="9">E3 ubiquitin-protein ligase</fullName>
        <ecNumber evidence="9">2.3.2.27</ecNumber>
    </recommendedName>
</protein>
<organism evidence="12 13">
    <name type="scientific">Aureobasidium pullulans EXF-150</name>
    <dbReference type="NCBI Taxonomy" id="1043002"/>
    <lineage>
        <taxon>Eukaryota</taxon>
        <taxon>Fungi</taxon>
        <taxon>Dikarya</taxon>
        <taxon>Ascomycota</taxon>
        <taxon>Pezizomycotina</taxon>
        <taxon>Dothideomycetes</taxon>
        <taxon>Dothideomycetidae</taxon>
        <taxon>Dothideales</taxon>
        <taxon>Saccotheciaceae</taxon>
        <taxon>Aureobasidium</taxon>
    </lineage>
</organism>
<dbReference type="PANTHER" id="PTHR21497:SF24">
    <property type="entry name" value="E3 UBIQUITIN-PROTEIN LIGASE UBR1"/>
    <property type="match status" value="1"/>
</dbReference>
<dbReference type="SUPFAM" id="SSF46785">
    <property type="entry name" value="Winged helix' DNA-binding domain"/>
    <property type="match status" value="1"/>
</dbReference>
<comment type="similarity">
    <text evidence="7 9">Belongs to the E3 ubiquitin-protein ligase UBR1-like family.</text>
</comment>
<dbReference type="UniPathway" id="UPA00143"/>
<dbReference type="GO" id="GO:0000151">
    <property type="term" value="C:ubiquitin ligase complex"/>
    <property type="evidence" value="ECO:0007669"/>
    <property type="project" value="TreeGrafter"/>
</dbReference>
<keyword evidence="3 9" id="KW-0479">Metal-binding</keyword>
<dbReference type="RefSeq" id="XP_029766186.1">
    <property type="nucleotide sequence ID" value="XM_029902399.1"/>
</dbReference>
<evidence type="ECO:0000256" key="2">
    <source>
        <dbReference type="ARBA" id="ARBA00022679"/>
    </source>
</evidence>
<dbReference type="InterPro" id="IPR003126">
    <property type="entry name" value="Znf_UBR"/>
</dbReference>
<feature type="domain" description="UBR-type" evidence="11">
    <location>
        <begin position="84"/>
        <end position="156"/>
    </location>
</feature>
<name>A0A074Y252_AURPU</name>
<dbReference type="EC" id="2.3.2.27" evidence="9"/>
<reference evidence="12 13" key="1">
    <citation type="journal article" date="2014" name="BMC Genomics">
        <title>Genome sequencing of four Aureobasidium pullulans varieties: biotechnological potential, stress tolerance, and description of new species.</title>
        <authorList>
            <person name="Gostin Ar C."/>
            <person name="Ohm R.A."/>
            <person name="Kogej T."/>
            <person name="Sonjak S."/>
            <person name="Turk M."/>
            <person name="Zajc J."/>
            <person name="Zalar P."/>
            <person name="Grube M."/>
            <person name="Sun H."/>
            <person name="Han J."/>
            <person name="Sharma A."/>
            <person name="Chiniquy J."/>
            <person name="Ngan C.Y."/>
            <person name="Lipzen A."/>
            <person name="Barry K."/>
            <person name="Grigoriev I.V."/>
            <person name="Gunde-Cimerman N."/>
        </authorList>
    </citation>
    <scope>NUCLEOTIDE SEQUENCE [LARGE SCALE GENOMIC DNA]</scope>
    <source>
        <strain evidence="12 13">EXF-150</strain>
    </source>
</reference>
<evidence type="ECO:0000256" key="4">
    <source>
        <dbReference type="ARBA" id="ARBA00022771"/>
    </source>
</evidence>
<feature type="region of interest" description="Disordered" evidence="10">
    <location>
        <begin position="477"/>
        <end position="547"/>
    </location>
</feature>
<feature type="region of interest" description="Disordered" evidence="10">
    <location>
        <begin position="1452"/>
        <end position="1471"/>
    </location>
</feature>
<sequence length="2176" mass="245420">MKISDQEKSLGIFLRDLPREFNNRYTEEADSVLRSRLFRSLVGDDESRLHLLFPNGVPEGGQWVLRDAQGAVDGAEYTAAAKGHPCGHIFKVGESTYHCKTCAADDTCVLCARCFAESDHEGHMVYISVSPGNSGCCDCADDEAWVRPVHCTIHSTDDTPGLKAAGKTSQTPTLPDELLDVVRMTVAKAFDYMCDVFSCSPEQLRLPKTEDTVRRDELLSRLTSHLYGGAEVDESDEEYALVLWNDEKHTVTDVQNQVAKACRKTKNFGLEKAMEVNDVGRSIIHYSTDLAELLRMAAIIEQLKVTVTVRSARDTFREQMCSSIVDWISDISGCSIASDPHVLRNTICEELLRPWRMGSEATNAAIGEGGIDDHEHEENVRQRRQEARWFRPLAGINVVRINVENDDDDEDDEDDEDGDENDMTIEDFMMAGQDEIDAEEAMDLDLDNADPLAMALADNDMDLDLVDVDTEGPAENFEATLAGYPAPPPPPPTTRRRTRSATLNESDDGEQHPSSRPDPPSQPSAPFSNLPKTPKVRVKSNRPPRPARYWLETPEEYRSQSASSPAEDLWQRVRLDYLILYDLRMWKTLRVDLRHLYISTVVTVPQFKRILGLRFAGLYTMLAQLYLIADREPDHSIINLSVQMLTTPSITAEVVERGNFLTNLLAILYTFLTTRQVGFPKDVNPSATLAFDAGAVTNRRMFHFFLDTRYMFQSAFVQEKVRNEPRYLMQFLDLVKLHQGICPNVRAVGEHVEYEADAWISATLIIKEINRLCRQVAEAFRWNDDGDMTPVQNAIRHAAQATFINAFGLERNRFLNAETKEAQTFVNLLNKKRPKYVEAIGREATCRDGCYSVPQFDVATGSMSFHHPLHYLLSWLLEAGVHVPREDMLRVLQFDPADFKDPWQTSWKTAPQVGTYDSAEIMSMLFEHPLRVCAWLAQMRAGMWVRNGVTLRHQMHQYRGTTQRDVSYQRDIFMLQAGLVLCGGADESMGERFLAQIVDRFNLSGFVNGAFDLCPEYDEHQRLDVTEEFFHLLIILLSERQNLLPGQDKPSQHVKVLQRDIAHVLCFKPLSFSDISNRLTDRVADSEEFDTILENMTNFRAPEGLNDSGTFELHPRFIETIDPYYAYYNRNQREEAETVYKEYMAKKTNQTAADIVFEPQLHPIDSGLFKHLGAFTQTTFFSGIVYWGLEFCLRHDEAVDNAQITRIETMLHVILHLTLLAVMEDATPKGPKPMIAEDSFVRLAISVSQTEESPDKTIMDALFRLSKIKAFASCAPKAKRILDRMSEKWPEEFANAKLRLLPADGQAAAEAAPEPSEDKEAKKKAALERQARVMAQFKAQQTSFMENQGLDWNEEDYSDMDQDDDLTERAVETKVCPFPKEPCILCQEDTDDSRVYGTFAFIAPSKILRQTPLDDKDYVKEVLDTPENLDQSADAIRPFGIAKLATEMVEKVNTDGSKSSQERRGLGKGFPHNSAFQGPVLNSCGHIMHFSCFEAYLVATKRRHTQHISRNHPERPDTVEFICPLCKALGNTFLPIIWKDKHYRPSSILDQQQTTFDQWILDQEALSVADGVGRLPSSLSVRDAHMDYMQKALVQTLASSYPQASSSTQSADARSSDPESDAPSSEEESRSILPDIVRRAAAEFNNNATGLPGLEALVNLTPRLETLTNLASRFDNRNRPAAPSSELSRAYIRIEESLSPIGALKPNTIGLEPGTQSSTIRLAETLCNTLAFTISSVEISYRGVANPIDSESGTFLDSISEQSMKTLRILSETVRTATATAAVKSGIPEYLREARVHNSWAGQLKKVLGDKSGENPALADASLFGHDVFNFFTSCAINEVPMGQSMHHILRLCYSAELVKVIFSFLCRSSLREASENHQPSSWDLSGIKKFQEWFKNHEDMEFSPHTSGSSLAQANFSDLEWNAPALSKVIDTYALAFLRKALLLTHIHFGVDFANANVEPELPELQRLARTLRLPTPQEVVAQLGHDEKFQKIAAHWVNSVVVSTATKERMRIDAQYLSHPAIFELVGLPKHYDTLTEEAIKRRCPTTGKEVSDPAICLFCGEIFCSQASCCMTDRNKGGCFQHREKCSGNIGIFINIRKCMVLFLHHSHGSWYHAPYLDRHGEVDPTLRRHHQLFLNQKRYDKLLREAWLNHGIPSVISRRLEGDMNTGGWETL</sequence>
<evidence type="ECO:0000256" key="8">
    <source>
        <dbReference type="PROSITE-ProRule" id="PRU00508"/>
    </source>
</evidence>
<dbReference type="EMBL" id="KL584974">
    <property type="protein sequence ID" value="KEQ89999.1"/>
    <property type="molecule type" value="Genomic_DNA"/>
</dbReference>
<dbReference type="OrthoDB" id="26387at2759"/>
<dbReference type="CDD" id="cd16482">
    <property type="entry name" value="RING-H2_UBR1-like"/>
    <property type="match status" value="1"/>
</dbReference>
<proteinExistence type="inferred from homology"/>
<dbReference type="FunFam" id="2.10.110.30:FF:000001">
    <property type="entry name" value="E3 ubiquitin-protein ligase UBR2 isoform 1"/>
    <property type="match status" value="1"/>
</dbReference>
<comment type="catalytic activity">
    <reaction evidence="1 9">
        <text>S-ubiquitinyl-[E2 ubiquitin-conjugating enzyme]-L-cysteine + [acceptor protein]-L-lysine = [E2 ubiquitin-conjugating enzyme]-L-cysteine + N(6)-ubiquitinyl-[acceptor protein]-L-lysine.</text>
        <dbReference type="EC" id="2.3.2.27"/>
    </reaction>
</comment>
<dbReference type="STRING" id="1043002.A0A074Y252"/>
<accession>A0A074Y252</accession>
<dbReference type="PROSITE" id="PS51157">
    <property type="entry name" value="ZF_UBR"/>
    <property type="match status" value="1"/>
</dbReference>
<dbReference type="GO" id="GO:0008270">
    <property type="term" value="F:zinc ion binding"/>
    <property type="evidence" value="ECO:0007669"/>
    <property type="project" value="UniProtKB-UniRule"/>
</dbReference>
<dbReference type="InterPro" id="IPR003769">
    <property type="entry name" value="ClpS_core"/>
</dbReference>
<feature type="compositionally biased region" description="Low complexity" evidence="10">
    <location>
        <begin position="1600"/>
        <end position="1613"/>
    </location>
</feature>
<evidence type="ECO:0000256" key="9">
    <source>
        <dbReference type="RuleBase" id="RU366018"/>
    </source>
</evidence>
<dbReference type="GeneID" id="40744705"/>
<feature type="region of interest" description="Disordered" evidence="10">
    <location>
        <begin position="1305"/>
        <end position="1325"/>
    </location>
</feature>
<dbReference type="Gene3D" id="1.10.10.2670">
    <property type="entry name" value="E3 ubiquitin-protein ligase"/>
    <property type="match status" value="1"/>
</dbReference>
<keyword evidence="6 9" id="KW-0862">Zinc</keyword>
<dbReference type="PANTHER" id="PTHR21497">
    <property type="entry name" value="UBIQUITIN LIGASE E3 ALPHA-RELATED"/>
    <property type="match status" value="1"/>
</dbReference>